<name>A0AAX2CPU5_9BACI</name>
<accession>A0AAX2CPU5</accession>
<dbReference type="Proteomes" id="UP000242164">
    <property type="component" value="Unassembled WGS sequence"/>
</dbReference>
<gene>
    <name evidence="2" type="ORF">BCB44BAC_04640</name>
</gene>
<organism evidence="2 3">
    <name type="scientific">Bacillus cytotoxicus</name>
    <dbReference type="NCBI Taxonomy" id="580165"/>
    <lineage>
        <taxon>Bacteria</taxon>
        <taxon>Bacillati</taxon>
        <taxon>Bacillota</taxon>
        <taxon>Bacilli</taxon>
        <taxon>Bacillales</taxon>
        <taxon>Bacillaceae</taxon>
        <taxon>Bacillus</taxon>
        <taxon>Bacillus cereus group</taxon>
    </lineage>
</organism>
<evidence type="ECO:0000313" key="2">
    <source>
        <dbReference type="EMBL" id="SCM08594.1"/>
    </source>
</evidence>
<keyword evidence="1" id="KW-0812">Transmembrane</keyword>
<dbReference type="RefSeq" id="WP_087099857.1">
    <property type="nucleotide sequence ID" value="NZ_CP066178.1"/>
</dbReference>
<dbReference type="EMBL" id="FMIK01000072">
    <property type="protein sequence ID" value="SCM08594.1"/>
    <property type="molecule type" value="Genomic_DNA"/>
</dbReference>
<comment type="caution">
    <text evidence="2">The sequence shown here is derived from an EMBL/GenBank/DDBJ whole genome shotgun (WGS) entry which is preliminary data.</text>
</comment>
<feature type="transmembrane region" description="Helical" evidence="1">
    <location>
        <begin position="50"/>
        <end position="71"/>
    </location>
</feature>
<dbReference type="AlphaFoldDB" id="A0AAX2CPU5"/>
<evidence type="ECO:0000313" key="3">
    <source>
        <dbReference type="Proteomes" id="UP000242164"/>
    </source>
</evidence>
<proteinExistence type="predicted"/>
<protein>
    <submittedName>
        <fullName evidence="2">Uncharacterized protein</fullName>
    </submittedName>
</protein>
<reference evidence="2 3" key="1">
    <citation type="submission" date="2016-08" db="EMBL/GenBank/DDBJ databases">
        <authorList>
            <person name="Loux V."/>
            <person name="Rue O."/>
        </authorList>
    </citation>
    <scope>NUCLEOTIDE SEQUENCE [LARGE SCALE GENOMIC DNA]</scope>
    <source>
        <strain evidence="2 3">AFSSA_08CEB44bac</strain>
    </source>
</reference>
<keyword evidence="1" id="KW-1133">Transmembrane helix</keyword>
<keyword evidence="1" id="KW-0472">Membrane</keyword>
<evidence type="ECO:0000256" key="1">
    <source>
        <dbReference type="SAM" id="Phobius"/>
    </source>
</evidence>
<sequence>MKSVIDTIFNPIFDWLNKVFESIMKLTVPVSHPVNPHGFFKPFAMLGHGWIIFVSTACVLAATYGVLFIVMSFKHGVIEFKVFVKWW</sequence>